<gene>
    <name evidence="1" type="ORF">MPIPNATIZW_LOCUS676</name>
</gene>
<dbReference type="EMBL" id="OY882858">
    <property type="protein sequence ID" value="CAK6432370.1"/>
    <property type="molecule type" value="Genomic_DNA"/>
</dbReference>
<proteinExistence type="predicted"/>
<organism evidence="1 2">
    <name type="scientific">Pipistrellus nathusii</name>
    <name type="common">Nathusius' pipistrelle</name>
    <dbReference type="NCBI Taxonomy" id="59473"/>
    <lineage>
        <taxon>Eukaryota</taxon>
        <taxon>Metazoa</taxon>
        <taxon>Chordata</taxon>
        <taxon>Craniata</taxon>
        <taxon>Vertebrata</taxon>
        <taxon>Euteleostomi</taxon>
        <taxon>Mammalia</taxon>
        <taxon>Eutheria</taxon>
        <taxon>Laurasiatheria</taxon>
        <taxon>Chiroptera</taxon>
        <taxon>Yangochiroptera</taxon>
        <taxon>Vespertilionidae</taxon>
        <taxon>Pipistrellus</taxon>
    </lineage>
</organism>
<dbReference type="Proteomes" id="UP001314169">
    <property type="component" value="Chromosome 1"/>
</dbReference>
<accession>A0ABN9Z6E4</accession>
<protein>
    <submittedName>
        <fullName evidence="1">Uncharacterized protein</fullName>
    </submittedName>
</protein>
<keyword evidence="2" id="KW-1185">Reference proteome</keyword>
<sequence>METSVGKTSPDVVLRESCCFSEILSASLLLPDWRSEVVGEEGGDGREWPQAAGLVPGPPCRVHSVSELVWGWSLMVRSPTAPSPPLPLLLHFREEVFPGET</sequence>
<reference evidence="1" key="1">
    <citation type="submission" date="2023-12" db="EMBL/GenBank/DDBJ databases">
        <authorList>
            <person name="Brown T."/>
        </authorList>
    </citation>
    <scope>NUCLEOTIDE SEQUENCE</scope>
</reference>
<evidence type="ECO:0000313" key="1">
    <source>
        <dbReference type="EMBL" id="CAK6432370.1"/>
    </source>
</evidence>
<evidence type="ECO:0000313" key="2">
    <source>
        <dbReference type="Proteomes" id="UP001314169"/>
    </source>
</evidence>
<name>A0ABN9Z6E4_PIPNA</name>